<name>A0AAN9Q0L5_CLITE</name>
<evidence type="ECO:0000313" key="1">
    <source>
        <dbReference type="EMBL" id="KAK7318096.1"/>
    </source>
</evidence>
<evidence type="ECO:0000313" key="2">
    <source>
        <dbReference type="Proteomes" id="UP001359559"/>
    </source>
</evidence>
<comment type="caution">
    <text evidence="1">The sequence shown here is derived from an EMBL/GenBank/DDBJ whole genome shotgun (WGS) entry which is preliminary data.</text>
</comment>
<dbReference type="Proteomes" id="UP001359559">
    <property type="component" value="Unassembled WGS sequence"/>
</dbReference>
<reference evidence="1 2" key="1">
    <citation type="submission" date="2024-01" db="EMBL/GenBank/DDBJ databases">
        <title>The genomes of 5 underutilized Papilionoideae crops provide insights into root nodulation and disease resistance.</title>
        <authorList>
            <person name="Yuan L."/>
        </authorList>
    </citation>
    <scope>NUCLEOTIDE SEQUENCE [LARGE SCALE GENOMIC DNA]</scope>
    <source>
        <strain evidence="1">LY-2023</strain>
        <tissue evidence="1">Leaf</tissue>
    </source>
</reference>
<protein>
    <submittedName>
        <fullName evidence="1">Uncharacterized protein</fullName>
    </submittedName>
</protein>
<dbReference type="EMBL" id="JAYKXN010000001">
    <property type="protein sequence ID" value="KAK7318096.1"/>
    <property type="molecule type" value="Genomic_DNA"/>
</dbReference>
<proteinExistence type="predicted"/>
<keyword evidence="2" id="KW-1185">Reference proteome</keyword>
<sequence>MKKGNGYNVVLSTLTLTSLSEQKNVVTINITSLSEYALIHLTSSPSHFPLWFFSSGKNPLSLAFILPLFP</sequence>
<dbReference type="AlphaFoldDB" id="A0AAN9Q0L5"/>
<organism evidence="1 2">
    <name type="scientific">Clitoria ternatea</name>
    <name type="common">Butterfly pea</name>
    <dbReference type="NCBI Taxonomy" id="43366"/>
    <lineage>
        <taxon>Eukaryota</taxon>
        <taxon>Viridiplantae</taxon>
        <taxon>Streptophyta</taxon>
        <taxon>Embryophyta</taxon>
        <taxon>Tracheophyta</taxon>
        <taxon>Spermatophyta</taxon>
        <taxon>Magnoliopsida</taxon>
        <taxon>eudicotyledons</taxon>
        <taxon>Gunneridae</taxon>
        <taxon>Pentapetalae</taxon>
        <taxon>rosids</taxon>
        <taxon>fabids</taxon>
        <taxon>Fabales</taxon>
        <taxon>Fabaceae</taxon>
        <taxon>Papilionoideae</taxon>
        <taxon>50 kb inversion clade</taxon>
        <taxon>NPAAA clade</taxon>
        <taxon>indigoferoid/millettioid clade</taxon>
        <taxon>Phaseoleae</taxon>
        <taxon>Clitoria</taxon>
    </lineage>
</organism>
<gene>
    <name evidence="1" type="ORF">RJT34_02794</name>
</gene>
<accession>A0AAN9Q0L5</accession>